<gene>
    <name evidence="2" type="ORF">ACFOGI_10845</name>
</gene>
<keyword evidence="3" id="KW-1185">Reference proteome</keyword>
<feature type="transmembrane region" description="Helical" evidence="1">
    <location>
        <begin position="144"/>
        <end position="164"/>
    </location>
</feature>
<feature type="transmembrane region" description="Helical" evidence="1">
    <location>
        <begin position="195"/>
        <end position="228"/>
    </location>
</feature>
<comment type="caution">
    <text evidence="2">The sequence shown here is derived from an EMBL/GenBank/DDBJ whole genome shotgun (WGS) entry which is preliminary data.</text>
</comment>
<feature type="transmembrane region" description="Helical" evidence="1">
    <location>
        <begin position="171"/>
        <end position="189"/>
    </location>
</feature>
<feature type="transmembrane region" description="Helical" evidence="1">
    <location>
        <begin position="66"/>
        <end position="84"/>
    </location>
</feature>
<feature type="transmembrane region" description="Helical" evidence="1">
    <location>
        <begin position="34"/>
        <end position="54"/>
    </location>
</feature>
<name>A0ABV7CWA4_9BACI</name>
<keyword evidence="1" id="KW-0812">Transmembrane</keyword>
<keyword evidence="1" id="KW-0472">Membrane</keyword>
<dbReference type="Proteomes" id="UP001595279">
    <property type="component" value="Unassembled WGS sequence"/>
</dbReference>
<keyword evidence="1" id="KW-1133">Transmembrane helix</keyword>
<evidence type="ECO:0000313" key="2">
    <source>
        <dbReference type="EMBL" id="MFC3040744.1"/>
    </source>
</evidence>
<accession>A0ABV7CWA4</accession>
<evidence type="ECO:0000313" key="3">
    <source>
        <dbReference type="Proteomes" id="UP001595279"/>
    </source>
</evidence>
<protein>
    <submittedName>
        <fullName evidence="2">Small-conductance mechanosensitive channel</fullName>
    </submittedName>
</protein>
<dbReference type="RefSeq" id="WP_390272274.1">
    <property type="nucleotide sequence ID" value="NZ_JBHRSA010000042.1"/>
</dbReference>
<evidence type="ECO:0000256" key="1">
    <source>
        <dbReference type="SAM" id="Phobius"/>
    </source>
</evidence>
<reference evidence="3" key="1">
    <citation type="journal article" date="2019" name="Int. J. Syst. Evol. Microbiol.">
        <title>The Global Catalogue of Microorganisms (GCM) 10K type strain sequencing project: providing services to taxonomists for standard genome sequencing and annotation.</title>
        <authorList>
            <consortium name="The Broad Institute Genomics Platform"/>
            <consortium name="The Broad Institute Genome Sequencing Center for Infectious Disease"/>
            <person name="Wu L."/>
            <person name="Ma J."/>
        </authorList>
    </citation>
    <scope>NUCLEOTIDE SEQUENCE [LARGE SCALE GENOMIC DNA]</scope>
    <source>
        <strain evidence="3">KCTC 13128</strain>
    </source>
</reference>
<dbReference type="EMBL" id="JBHRSA010000042">
    <property type="protein sequence ID" value="MFC3040744.1"/>
    <property type="molecule type" value="Genomic_DNA"/>
</dbReference>
<sequence>MNDQHAELNSAAPDISSSDEASLSMDAYHEKAHFWGRLTLWSVIGLTLLLPLYLSFGLGLHPGWNVILSAFAAYAGVIAVVWVLEPVMYFPILGVSGTYISFLTGNIGNMCLPAAAAAQHAVGAEPGTKKGELTATLGIGAASLVNKVILIPIILAGSVVISIIPESIQSVFPLILPAIFGAVLAQFALKKPSYGVIALVVGLIINLTALPIYLKSLFCIVLTVFICLRLEKYKEKQA</sequence>
<organism evidence="2 3">
    <name type="scientific">Virgibacillus xinjiangensis</name>
    <dbReference type="NCBI Taxonomy" id="393090"/>
    <lineage>
        <taxon>Bacteria</taxon>
        <taxon>Bacillati</taxon>
        <taxon>Bacillota</taxon>
        <taxon>Bacilli</taxon>
        <taxon>Bacillales</taxon>
        <taxon>Bacillaceae</taxon>
        <taxon>Virgibacillus</taxon>
    </lineage>
</organism>
<proteinExistence type="predicted"/>